<protein>
    <submittedName>
        <fullName evidence="2">Uncharacterized protein</fullName>
    </submittedName>
</protein>
<name>A0AC34R6A7_9BILA</name>
<sequence>MRKRIPGTDFSGLENMAALLNPEQVNPGVVEIEGGAFDEEGNAEPEFMKQDLPENDQVKTEDFIKKFGYGFNFKKHGELGRFKEELKELFDIAEKIEESPIEERSELCKELDTIGFDEGYFLADYYDPTAELDICRQ</sequence>
<accession>A0AC34R6A7</accession>
<evidence type="ECO:0000313" key="2">
    <source>
        <dbReference type="WBParaSite" id="JU765_v2.g3813.t1"/>
    </source>
</evidence>
<evidence type="ECO:0000313" key="1">
    <source>
        <dbReference type="Proteomes" id="UP000887576"/>
    </source>
</evidence>
<organism evidence="1 2">
    <name type="scientific">Panagrolaimus sp. JU765</name>
    <dbReference type="NCBI Taxonomy" id="591449"/>
    <lineage>
        <taxon>Eukaryota</taxon>
        <taxon>Metazoa</taxon>
        <taxon>Ecdysozoa</taxon>
        <taxon>Nematoda</taxon>
        <taxon>Chromadorea</taxon>
        <taxon>Rhabditida</taxon>
        <taxon>Tylenchina</taxon>
        <taxon>Panagrolaimomorpha</taxon>
        <taxon>Panagrolaimoidea</taxon>
        <taxon>Panagrolaimidae</taxon>
        <taxon>Panagrolaimus</taxon>
    </lineage>
</organism>
<proteinExistence type="predicted"/>
<dbReference type="Proteomes" id="UP000887576">
    <property type="component" value="Unplaced"/>
</dbReference>
<reference evidence="2" key="1">
    <citation type="submission" date="2022-11" db="UniProtKB">
        <authorList>
            <consortium name="WormBaseParasite"/>
        </authorList>
    </citation>
    <scope>IDENTIFICATION</scope>
</reference>
<dbReference type="WBParaSite" id="JU765_v2.g3813.t1">
    <property type="protein sequence ID" value="JU765_v2.g3813.t1"/>
    <property type="gene ID" value="JU765_v2.g3813"/>
</dbReference>